<gene>
    <name evidence="1" type="ORF">GDO86_001161</name>
</gene>
<evidence type="ECO:0000313" key="1">
    <source>
        <dbReference type="EMBL" id="KAG8454837.1"/>
    </source>
</evidence>
<evidence type="ECO:0000313" key="2">
    <source>
        <dbReference type="Proteomes" id="UP000812440"/>
    </source>
</evidence>
<reference evidence="1" key="1">
    <citation type="thesis" date="2020" institute="ProQuest LLC" country="789 East Eisenhower Parkway, Ann Arbor, MI, USA">
        <title>Comparative Genomics and Chromosome Evolution.</title>
        <authorList>
            <person name="Mudd A.B."/>
        </authorList>
    </citation>
    <scope>NUCLEOTIDE SEQUENCE</scope>
    <source>
        <strain evidence="1">Female2</strain>
        <tissue evidence="1">Blood</tissue>
    </source>
</reference>
<accession>A0A8T2KHG7</accession>
<sequence>MCIAHRQGKVKETSYFQSEAFPQLLNPTTAAQTLVCKLYNKMAPIWLSCSTHNSHTRPIIFHTISPFLPRYSGLPLAAMRTHSVTYLFKPAGQSLSTL</sequence>
<dbReference type="AlphaFoldDB" id="A0A8T2KHG7"/>
<comment type="caution">
    <text evidence="1">The sequence shown here is derived from an EMBL/GenBank/DDBJ whole genome shotgun (WGS) entry which is preliminary data.</text>
</comment>
<name>A0A8T2KHG7_9PIPI</name>
<keyword evidence="2" id="KW-1185">Reference proteome</keyword>
<dbReference type="EMBL" id="JAACNH010000001">
    <property type="protein sequence ID" value="KAG8454837.1"/>
    <property type="molecule type" value="Genomic_DNA"/>
</dbReference>
<dbReference type="Proteomes" id="UP000812440">
    <property type="component" value="Chromosome 1"/>
</dbReference>
<organism evidence="1 2">
    <name type="scientific">Hymenochirus boettgeri</name>
    <name type="common">Congo dwarf clawed frog</name>
    <dbReference type="NCBI Taxonomy" id="247094"/>
    <lineage>
        <taxon>Eukaryota</taxon>
        <taxon>Metazoa</taxon>
        <taxon>Chordata</taxon>
        <taxon>Craniata</taxon>
        <taxon>Vertebrata</taxon>
        <taxon>Euteleostomi</taxon>
        <taxon>Amphibia</taxon>
        <taxon>Batrachia</taxon>
        <taxon>Anura</taxon>
        <taxon>Pipoidea</taxon>
        <taxon>Pipidae</taxon>
        <taxon>Pipinae</taxon>
        <taxon>Hymenochirus</taxon>
    </lineage>
</organism>
<proteinExistence type="predicted"/>
<protein>
    <submittedName>
        <fullName evidence="1">Uncharacterized protein</fullName>
    </submittedName>
</protein>